<dbReference type="RefSeq" id="WP_186289905.1">
    <property type="nucleotide sequence ID" value="NZ_CACRSV010000002.1"/>
</dbReference>
<sequence length="1213" mass="131465">MPKRTSDHGKHNRTPLLGGLKDSMNALAADLGLSKPKKHDTNPFGDALRETSERKGGIIDELTRHAVALSPVIKRRTFPELENVPERLVLGWAQLPSTRGRGFSLGIFPDRDHFAQVAFADTHGRVFVGTDPNVDVQDMQARFMFGKEKEVTLPDGERLGESDEPRSRSGFSRADRGLGSALHHGRGLGRGLGHGADGVKAITGGVVGRDDTGRMTWLASWLKAGNRYTLEQMRANLPPAMRHDLEYRDAITIAFFATYMLPQINGLLIGFGSGNIFRRLNREAPIGAIRRSVRDTLAARAHGMRASGLEDHFADLMREAGALDTTPGLEAVHGAEPLHLYTSTYSSGYFFTWDKSLAFGQALKSLKIEGNLNRFAAVSAWLERNASLGRNPTEDTVTRAEAAQIDMKLIENPAIMALDPYDGEQERRAVLSLVDIAARTAGQIRSEFPDPRDVLTQQNVPDSGVTNAAGAESTESAEGAESAESAVERTDKSDTNTQAARPSYSPARSDEWVYRQTLSSLLRRLRLPYRFDVEFRSRLDSGEVAIGFTTAGTSMMPDSRYDTTRRTWRALSSAERASMSAAYNLRVGLMMAALSFGTSESVRQMSLHIDSIGLEEAIAEQDSAIEAMMSEALSAFEHLRSGDLGRVGSKADPKDGDFHGDPTRPITHEETFGQTASGDERGTAGGTGNGTGPSADATDQAAAESADADGAASIDSQFEDLMKGVDIDEMAFGMPDDTGAGDDLGGIGGEGVGTDGADGAVGMDDDPMSVLRRNPTVRNMVTVTFTRDAFLKRLDTAGLDNPEETYRMFGAVMDVDGEGGLKPISADFDLADSRFSPTGSQEEPELADRQFSPATAHVLGAQVSSGLAIQRVDLLQHGVNEFHDIARNTSLGSVEKAQRAMQVIESICDPELTGLASQVTSALIDGKDTPDFTFTLADDLDKERLRARDMLFSGQADQAIEAAEAAVAHLDHVYAAGHGVPRYFNSYAERVVYNRLFATLDERTVLIPDNLFYAHMELADVLSQIKGAEAAIPHLNRMVAYAPAYPLSHLKLAIQLARNEDWDSARAACLNTLRVALDRDDAAFAYYRFAYAEWMLDRFDTAAAAYIMSDHIAPGAIGSLESELQELVSRADSQCIPVPESVEAAAHVLATHDLPVWPHIEVADIVRDAARVCVDEGMFVPARTLSVAVARMNDGEGDNIDIIQAQFLRSLSA</sequence>
<reference evidence="2" key="2">
    <citation type="submission" date="2023-10" db="EMBL/GenBank/DDBJ databases">
        <title>Rapid discrimination of Bifidobacterium longum Subspecies based on MALDI-TOF MS and Machine Learning.</title>
        <authorList>
            <person name="Chen J."/>
        </authorList>
    </citation>
    <scope>NUCLEOTIDE SEQUENCE</scope>
    <source>
        <strain evidence="2">YGMCC0039</strain>
    </source>
</reference>
<evidence type="ECO:0000313" key="3">
    <source>
        <dbReference type="EMBL" id="VYS73544.1"/>
    </source>
</evidence>
<feature type="region of interest" description="Disordered" evidence="1">
    <location>
        <begin position="644"/>
        <end position="712"/>
    </location>
</feature>
<evidence type="ECO:0000256" key="1">
    <source>
        <dbReference type="SAM" id="MobiDB-lite"/>
    </source>
</evidence>
<feature type="region of interest" description="Disordered" evidence="1">
    <location>
        <begin position="449"/>
        <end position="506"/>
    </location>
</feature>
<feature type="region of interest" description="Disordered" evidence="1">
    <location>
        <begin position="1"/>
        <end position="20"/>
    </location>
</feature>
<reference evidence="3" key="1">
    <citation type="submission" date="2019-11" db="EMBL/GenBank/DDBJ databases">
        <authorList>
            <person name="Feng L."/>
        </authorList>
    </citation>
    <scope>NUCLEOTIDE SEQUENCE</scope>
    <source>
        <strain evidence="3">BlongumLFYP82</strain>
    </source>
</reference>
<accession>A0A6N2QYA8</accession>
<dbReference type="Gene3D" id="1.25.40.10">
    <property type="entry name" value="Tetratricopeptide repeat domain"/>
    <property type="match status" value="1"/>
</dbReference>
<feature type="compositionally biased region" description="Basic and acidic residues" evidence="1">
    <location>
        <begin position="153"/>
        <end position="167"/>
    </location>
</feature>
<feature type="compositionally biased region" description="Polar residues" evidence="1">
    <location>
        <begin position="455"/>
        <end position="466"/>
    </location>
</feature>
<protein>
    <submittedName>
        <fullName evidence="2">Tetratricopeptide repeat protein</fullName>
    </submittedName>
</protein>
<gene>
    <name evidence="3" type="ORF">BLLFYP82_00384</name>
    <name evidence="2" type="ORF">RS890_07180</name>
</gene>
<feature type="region of interest" description="Disordered" evidence="1">
    <location>
        <begin position="153"/>
        <end position="181"/>
    </location>
</feature>
<dbReference type="SUPFAM" id="SSF48452">
    <property type="entry name" value="TPR-like"/>
    <property type="match status" value="1"/>
</dbReference>
<feature type="compositionally biased region" description="Low complexity" evidence="1">
    <location>
        <begin position="468"/>
        <end position="485"/>
    </location>
</feature>
<evidence type="ECO:0000313" key="2">
    <source>
        <dbReference type="EMBL" id="MDW3126862.1"/>
    </source>
</evidence>
<organism evidence="3">
    <name type="scientific">Bifidobacterium longum</name>
    <dbReference type="NCBI Taxonomy" id="216816"/>
    <lineage>
        <taxon>Bacteria</taxon>
        <taxon>Bacillati</taxon>
        <taxon>Actinomycetota</taxon>
        <taxon>Actinomycetes</taxon>
        <taxon>Bifidobacteriales</taxon>
        <taxon>Bifidobacteriaceae</taxon>
        <taxon>Bifidobacterium</taxon>
    </lineage>
</organism>
<feature type="compositionally biased region" description="Low complexity" evidence="1">
    <location>
        <begin position="692"/>
        <end position="712"/>
    </location>
</feature>
<name>A0A6N2QYA8_BIFLN</name>
<dbReference type="EMBL" id="JAWLRA010000032">
    <property type="protein sequence ID" value="MDW3126862.1"/>
    <property type="molecule type" value="Genomic_DNA"/>
</dbReference>
<feature type="compositionally biased region" description="Basic and acidic residues" evidence="1">
    <location>
        <begin position="644"/>
        <end position="671"/>
    </location>
</feature>
<dbReference type="AlphaFoldDB" id="A0A6N2QYA8"/>
<proteinExistence type="predicted"/>
<dbReference type="Proteomes" id="UP001277803">
    <property type="component" value="Unassembled WGS sequence"/>
</dbReference>
<dbReference type="EMBL" id="CACRSV010000002">
    <property type="protein sequence ID" value="VYS73544.1"/>
    <property type="molecule type" value="Genomic_DNA"/>
</dbReference>
<dbReference type="InterPro" id="IPR011990">
    <property type="entry name" value="TPR-like_helical_dom_sf"/>
</dbReference>